<feature type="compositionally biased region" description="Basic and acidic residues" evidence="1">
    <location>
        <begin position="16"/>
        <end position="30"/>
    </location>
</feature>
<keyword evidence="2" id="KW-0812">Transmembrane</keyword>
<organism evidence="3 4">
    <name type="scientific">Microbacterium phage ClearAsMud</name>
    <dbReference type="NCBI Taxonomy" id="2743404"/>
    <lineage>
        <taxon>Viruses</taxon>
        <taxon>Duplodnaviria</taxon>
        <taxon>Heunggongvirae</taxon>
        <taxon>Uroviricota</taxon>
        <taxon>Caudoviricetes</taxon>
        <taxon>Hodgkinviridae</taxon>
        <taxon>Quhwahvirus</taxon>
        <taxon>Quhwahvirus clearasmud</taxon>
    </lineage>
</organism>
<accession>A0A7G9A0Z5</accession>
<reference evidence="3 4" key="1">
    <citation type="submission" date="2020-06" db="EMBL/GenBank/DDBJ databases">
        <authorList>
            <person name="Reeves M.E."/>
            <person name="Acevedo M.A."/>
            <person name="Bass K.M."/>
            <person name="Chau E.N."/>
            <person name="Ching B.P."/>
            <person name="Enriquez E.M."/>
            <person name="Evans S.M."/>
            <person name="Lin H.X."/>
            <person name="Mamora K.A."/>
            <person name="Pang C.A."/>
            <person name="Ponce U."/>
            <person name="Santos M.J."/>
            <person name="Tafoya C."/>
            <person name="Vaca M.C."/>
            <person name="Van Iderstein W.P."/>
            <person name="Velasco L.A."/>
            <person name="Williams V.E."/>
            <person name="Yonemoto G.T."/>
            <person name="Yonemoto T.K."/>
            <person name="Choi J.D."/>
            <person name="Dean N."/>
            <person name="Diaz A."/>
            <person name="Garlena R.A."/>
            <person name="Russell D.A."/>
            <person name="Pope W.H."/>
            <person name="Jacobs-Sera D."/>
            <person name="Hatfull G.F."/>
        </authorList>
    </citation>
    <scope>NUCLEOTIDE SEQUENCE [LARGE SCALE GENOMIC DNA]</scope>
</reference>
<evidence type="ECO:0000256" key="1">
    <source>
        <dbReference type="SAM" id="MobiDB-lite"/>
    </source>
</evidence>
<dbReference type="EMBL" id="MT657336">
    <property type="protein sequence ID" value="QNL30284.1"/>
    <property type="molecule type" value="Genomic_DNA"/>
</dbReference>
<feature type="transmembrane region" description="Helical" evidence="2">
    <location>
        <begin position="57"/>
        <end position="75"/>
    </location>
</feature>
<evidence type="ECO:0000313" key="4">
    <source>
        <dbReference type="Proteomes" id="UP000516171"/>
    </source>
</evidence>
<proteinExistence type="predicted"/>
<keyword evidence="2" id="KW-1133">Transmembrane helix</keyword>
<keyword evidence="4" id="KW-1185">Reference proteome</keyword>
<dbReference type="GeneID" id="80005306"/>
<keyword evidence="2" id="KW-0472">Membrane</keyword>
<dbReference type="Proteomes" id="UP000516171">
    <property type="component" value="Segment"/>
</dbReference>
<dbReference type="KEGG" id="vg:80005306"/>
<evidence type="ECO:0000313" key="3">
    <source>
        <dbReference type="EMBL" id="QNL30284.1"/>
    </source>
</evidence>
<feature type="region of interest" description="Disordered" evidence="1">
    <location>
        <begin position="1"/>
        <end position="36"/>
    </location>
</feature>
<evidence type="ECO:0000256" key="2">
    <source>
        <dbReference type="SAM" id="Phobius"/>
    </source>
</evidence>
<gene>
    <name evidence="3" type="primary">74</name>
    <name evidence="3" type="ORF">SEA_CLEARASMUD_74</name>
</gene>
<dbReference type="RefSeq" id="YP_010751636.1">
    <property type="nucleotide sequence ID" value="NC_073371.1"/>
</dbReference>
<protein>
    <submittedName>
        <fullName evidence="3">Membrane protein</fullName>
    </submittedName>
</protein>
<sequence>MADSHEVCGEPFAIGRCDRPPHGPDEEHHATMSPPAPMRMILESAAKAKRSADRWRGFFIIATLAQVALFIHRLIEGVPQ</sequence>
<name>A0A7G9A0Z5_9CAUD</name>